<comment type="similarity">
    <text evidence="2">Belongs to the MGMT family.</text>
</comment>
<dbReference type="PROSITE" id="PS01124">
    <property type="entry name" value="HTH_ARAC_FAMILY_2"/>
    <property type="match status" value="1"/>
</dbReference>
<evidence type="ECO:0000256" key="8">
    <source>
        <dbReference type="ARBA" id="ARBA00023163"/>
    </source>
</evidence>
<gene>
    <name evidence="13" type="ORF">DSM101010T_29010</name>
</gene>
<evidence type="ECO:0000313" key="14">
    <source>
        <dbReference type="Proteomes" id="UP000503840"/>
    </source>
</evidence>
<dbReference type="EMBL" id="BLVO01000016">
    <property type="protein sequence ID" value="GFM34536.1"/>
    <property type="molecule type" value="Genomic_DNA"/>
</dbReference>
<dbReference type="InterPro" id="IPR036217">
    <property type="entry name" value="MethylDNA_cys_MeTrfase_DNAb"/>
</dbReference>
<evidence type="ECO:0000256" key="7">
    <source>
        <dbReference type="ARBA" id="ARBA00023015"/>
    </source>
</evidence>
<dbReference type="InterPro" id="IPR009057">
    <property type="entry name" value="Homeodomain-like_sf"/>
</dbReference>
<evidence type="ECO:0000256" key="11">
    <source>
        <dbReference type="SAM" id="MobiDB-lite"/>
    </source>
</evidence>
<reference evidence="13 14" key="1">
    <citation type="submission" date="2020-05" db="EMBL/GenBank/DDBJ databases">
        <title>Draft genome sequence of Desulfovibrio sp. strain HN2T.</title>
        <authorList>
            <person name="Ueno A."/>
            <person name="Tamazawa S."/>
            <person name="Tamamura S."/>
            <person name="Murakami T."/>
            <person name="Kiyama T."/>
            <person name="Inomata H."/>
            <person name="Amano Y."/>
            <person name="Miyakawa K."/>
            <person name="Tamaki H."/>
            <person name="Naganuma T."/>
            <person name="Kaneko K."/>
        </authorList>
    </citation>
    <scope>NUCLEOTIDE SEQUENCE [LARGE SCALE GENOMIC DNA]</scope>
    <source>
        <strain evidence="13 14">HN2</strain>
    </source>
</reference>
<evidence type="ECO:0000256" key="9">
    <source>
        <dbReference type="ARBA" id="ARBA00023204"/>
    </source>
</evidence>
<dbReference type="InterPro" id="IPR036631">
    <property type="entry name" value="MGMT_N_sf"/>
</dbReference>
<dbReference type="SUPFAM" id="SSF53155">
    <property type="entry name" value="Methylated DNA-protein cysteine methyltransferase domain"/>
    <property type="match status" value="1"/>
</dbReference>
<keyword evidence="4 13" id="KW-0489">Methyltransferase</keyword>
<dbReference type="InterPro" id="IPR036388">
    <property type="entry name" value="WH-like_DNA-bd_sf"/>
</dbReference>
<dbReference type="GO" id="GO:0006281">
    <property type="term" value="P:DNA repair"/>
    <property type="evidence" value="ECO:0007669"/>
    <property type="project" value="UniProtKB-KW"/>
</dbReference>
<dbReference type="InterPro" id="IPR008332">
    <property type="entry name" value="MethylG_MeTrfase_N"/>
</dbReference>
<dbReference type="Gene3D" id="3.30.160.70">
    <property type="entry name" value="Methylated DNA-protein cysteine methyltransferase domain"/>
    <property type="match status" value="1"/>
</dbReference>
<keyword evidence="6" id="KW-0227">DNA damage</keyword>
<comment type="catalytic activity">
    <reaction evidence="10">
        <text>a 6-O-methyl-2'-deoxyguanosine in DNA + L-cysteinyl-[protein] = S-methyl-L-cysteinyl-[protein] + a 2'-deoxyguanosine in DNA</text>
        <dbReference type="Rhea" id="RHEA:24000"/>
        <dbReference type="Rhea" id="RHEA-COMP:10131"/>
        <dbReference type="Rhea" id="RHEA-COMP:10132"/>
        <dbReference type="Rhea" id="RHEA-COMP:11367"/>
        <dbReference type="Rhea" id="RHEA-COMP:11368"/>
        <dbReference type="ChEBI" id="CHEBI:29950"/>
        <dbReference type="ChEBI" id="CHEBI:82612"/>
        <dbReference type="ChEBI" id="CHEBI:85445"/>
        <dbReference type="ChEBI" id="CHEBI:85448"/>
        <dbReference type="EC" id="2.1.1.63"/>
    </reaction>
</comment>
<feature type="compositionally biased region" description="Low complexity" evidence="11">
    <location>
        <begin position="160"/>
        <end position="171"/>
    </location>
</feature>
<dbReference type="CDD" id="cd06445">
    <property type="entry name" value="ATase"/>
    <property type="match status" value="1"/>
</dbReference>
<dbReference type="GO" id="GO:0003908">
    <property type="term" value="F:methylated-DNA-[protein]-cysteine S-methyltransferase activity"/>
    <property type="evidence" value="ECO:0007669"/>
    <property type="project" value="UniProtKB-EC"/>
</dbReference>
<dbReference type="Pfam" id="PF02870">
    <property type="entry name" value="Methyltransf_1N"/>
    <property type="match status" value="1"/>
</dbReference>
<protein>
    <recommendedName>
        <fullName evidence="3">methylated-DNA--[protein]-cysteine S-methyltransferase</fullName>
        <ecNumber evidence="3">2.1.1.63</ecNumber>
    </recommendedName>
</protein>
<dbReference type="GO" id="GO:0043565">
    <property type="term" value="F:sequence-specific DNA binding"/>
    <property type="evidence" value="ECO:0007669"/>
    <property type="project" value="InterPro"/>
</dbReference>
<evidence type="ECO:0000256" key="2">
    <source>
        <dbReference type="ARBA" id="ARBA00008711"/>
    </source>
</evidence>
<dbReference type="PROSITE" id="PS00374">
    <property type="entry name" value="MGMT"/>
    <property type="match status" value="1"/>
</dbReference>
<dbReference type="AlphaFoldDB" id="A0A7J0BLI4"/>
<proteinExistence type="inferred from homology"/>
<evidence type="ECO:0000256" key="1">
    <source>
        <dbReference type="ARBA" id="ARBA00001286"/>
    </source>
</evidence>
<dbReference type="EC" id="2.1.1.63" evidence="3"/>
<dbReference type="InterPro" id="IPR001497">
    <property type="entry name" value="MethylDNA_cys_MeTrfase_AS"/>
</dbReference>
<keyword evidence="14" id="KW-1185">Reference proteome</keyword>
<evidence type="ECO:0000256" key="5">
    <source>
        <dbReference type="ARBA" id="ARBA00022679"/>
    </source>
</evidence>
<dbReference type="InterPro" id="IPR018060">
    <property type="entry name" value="HTH_AraC"/>
</dbReference>
<evidence type="ECO:0000256" key="10">
    <source>
        <dbReference type="ARBA" id="ARBA00049348"/>
    </source>
</evidence>
<keyword evidence="5 13" id="KW-0808">Transferase</keyword>
<comment type="catalytic activity">
    <reaction evidence="1">
        <text>a 4-O-methyl-thymidine in DNA + L-cysteinyl-[protein] = a thymidine in DNA + S-methyl-L-cysteinyl-[protein]</text>
        <dbReference type="Rhea" id="RHEA:53428"/>
        <dbReference type="Rhea" id="RHEA-COMP:10131"/>
        <dbReference type="Rhea" id="RHEA-COMP:10132"/>
        <dbReference type="Rhea" id="RHEA-COMP:13555"/>
        <dbReference type="Rhea" id="RHEA-COMP:13556"/>
        <dbReference type="ChEBI" id="CHEBI:29950"/>
        <dbReference type="ChEBI" id="CHEBI:82612"/>
        <dbReference type="ChEBI" id="CHEBI:137386"/>
        <dbReference type="ChEBI" id="CHEBI:137387"/>
        <dbReference type="EC" id="2.1.1.63"/>
    </reaction>
</comment>
<dbReference type="Gene3D" id="1.10.10.60">
    <property type="entry name" value="Homeodomain-like"/>
    <property type="match status" value="1"/>
</dbReference>
<dbReference type="GO" id="GO:0003700">
    <property type="term" value="F:DNA-binding transcription factor activity"/>
    <property type="evidence" value="ECO:0007669"/>
    <property type="project" value="InterPro"/>
</dbReference>
<accession>A0A7J0BLI4</accession>
<dbReference type="Pfam" id="PF01035">
    <property type="entry name" value="DNA_binding_1"/>
    <property type="match status" value="1"/>
</dbReference>
<evidence type="ECO:0000256" key="4">
    <source>
        <dbReference type="ARBA" id="ARBA00022603"/>
    </source>
</evidence>
<dbReference type="Proteomes" id="UP000503840">
    <property type="component" value="Unassembled WGS sequence"/>
</dbReference>
<dbReference type="Gene3D" id="1.10.10.10">
    <property type="entry name" value="Winged helix-like DNA-binding domain superfamily/Winged helix DNA-binding domain"/>
    <property type="match status" value="1"/>
</dbReference>
<comment type="caution">
    <text evidence="13">The sequence shown here is derived from an EMBL/GenBank/DDBJ whole genome shotgun (WGS) entry which is preliminary data.</text>
</comment>
<name>A0A7J0BLI4_9BACT</name>
<evidence type="ECO:0000256" key="6">
    <source>
        <dbReference type="ARBA" id="ARBA00022763"/>
    </source>
</evidence>
<dbReference type="FunFam" id="1.10.10.10:FF:000214">
    <property type="entry name" value="Methylated-DNA--protein-cysteine methyltransferase"/>
    <property type="match status" value="1"/>
</dbReference>
<dbReference type="Pfam" id="PF12833">
    <property type="entry name" value="HTH_18"/>
    <property type="match status" value="1"/>
</dbReference>
<organism evidence="13 14">
    <name type="scientific">Desulfovibrio subterraneus</name>
    <dbReference type="NCBI Taxonomy" id="2718620"/>
    <lineage>
        <taxon>Bacteria</taxon>
        <taxon>Pseudomonadati</taxon>
        <taxon>Thermodesulfobacteriota</taxon>
        <taxon>Desulfovibrionia</taxon>
        <taxon>Desulfovibrionales</taxon>
        <taxon>Desulfovibrionaceae</taxon>
        <taxon>Desulfovibrio</taxon>
    </lineage>
</organism>
<dbReference type="RefSeq" id="WP_174406220.1">
    <property type="nucleotide sequence ID" value="NZ_BLVO01000016.1"/>
</dbReference>
<feature type="domain" description="HTH araC/xylS-type" evidence="12">
    <location>
        <begin position="14"/>
        <end position="110"/>
    </location>
</feature>
<dbReference type="SUPFAM" id="SSF46689">
    <property type="entry name" value="Homeodomain-like"/>
    <property type="match status" value="1"/>
</dbReference>
<keyword evidence="9" id="KW-0234">DNA repair</keyword>
<evidence type="ECO:0000313" key="13">
    <source>
        <dbReference type="EMBL" id="GFM34536.1"/>
    </source>
</evidence>
<evidence type="ECO:0000256" key="3">
    <source>
        <dbReference type="ARBA" id="ARBA00011918"/>
    </source>
</evidence>
<keyword evidence="8" id="KW-0804">Transcription</keyword>
<dbReference type="GO" id="GO:0032259">
    <property type="term" value="P:methylation"/>
    <property type="evidence" value="ECO:0007669"/>
    <property type="project" value="UniProtKB-KW"/>
</dbReference>
<dbReference type="PANTHER" id="PTHR10815:SF13">
    <property type="entry name" value="METHYLATED-DNA--PROTEIN-CYSTEINE METHYLTRANSFERASE"/>
    <property type="match status" value="1"/>
</dbReference>
<feature type="region of interest" description="Disordered" evidence="11">
    <location>
        <begin position="151"/>
        <end position="171"/>
    </location>
</feature>
<dbReference type="PANTHER" id="PTHR10815">
    <property type="entry name" value="METHYLATED-DNA--PROTEIN-CYSTEINE METHYLTRANSFERASE"/>
    <property type="match status" value="1"/>
</dbReference>
<keyword evidence="7" id="KW-0805">Transcription regulation</keyword>
<sequence length="311" mass="34067">MEHMTQSDDYARIETAIRFIEEHHREQPDLDEIARQVHLSKFHFDRLFRRWAGVSPKRFLQYVTLEYAKGMLQAGNLQAVALEAGLSGTARLHDLFVTIEAMTPGEYRNGGSGLSLRYGVAATPFGECLVAWTERGLCHLGFVPQSGFAAGPHTPDLTGSPSSPNSDNSPGLAPDLAAALDALKARWPAAALQEDAAGAEDIAARIFVPDARTARPFHLHLKGTNFQIQVWKALLQIPEGWVASYEELAGFMGNPKAFRAVASAVAANPVGFLIPCHRVIRKSGEAHNYRWGHLRKKAILAWEAARNTPAA</sequence>
<evidence type="ECO:0000259" key="12">
    <source>
        <dbReference type="PROSITE" id="PS01124"/>
    </source>
</evidence>
<dbReference type="SUPFAM" id="SSF46767">
    <property type="entry name" value="Methylated DNA-protein cysteine methyltransferase, C-terminal domain"/>
    <property type="match status" value="1"/>
</dbReference>
<dbReference type="SMART" id="SM00342">
    <property type="entry name" value="HTH_ARAC"/>
    <property type="match status" value="1"/>
</dbReference>
<dbReference type="InterPro" id="IPR014048">
    <property type="entry name" value="MethylDNA_cys_MeTrfase_DNA-bd"/>
</dbReference>
<dbReference type="NCBIfam" id="TIGR00589">
    <property type="entry name" value="ogt"/>
    <property type="match status" value="1"/>
</dbReference>